<dbReference type="SUPFAM" id="SSF51735">
    <property type="entry name" value="NAD(P)-binding Rossmann-fold domains"/>
    <property type="match status" value="1"/>
</dbReference>
<dbReference type="InterPro" id="IPR013154">
    <property type="entry name" value="ADH-like_N"/>
</dbReference>
<dbReference type="Gene3D" id="3.90.180.10">
    <property type="entry name" value="Medium-chain alcohol dehydrogenases, catalytic domain"/>
    <property type="match status" value="1"/>
</dbReference>
<keyword evidence="2" id="KW-0560">Oxidoreductase</keyword>
<dbReference type="GO" id="GO:0016651">
    <property type="term" value="F:oxidoreductase activity, acting on NAD(P)H"/>
    <property type="evidence" value="ECO:0007669"/>
    <property type="project" value="TreeGrafter"/>
</dbReference>
<feature type="domain" description="Enoyl reductase (ER)" evidence="3">
    <location>
        <begin position="12"/>
        <end position="310"/>
    </location>
</feature>
<dbReference type="InterPro" id="IPR036291">
    <property type="entry name" value="NAD(P)-bd_dom_sf"/>
</dbReference>
<keyword evidence="1" id="KW-0521">NADP</keyword>
<gene>
    <name evidence="4" type="ORF">ACH46_20385</name>
</gene>
<dbReference type="InterPro" id="IPR020843">
    <property type="entry name" value="ER"/>
</dbReference>
<dbReference type="PATRIC" id="fig|1136941.3.peg.4177"/>
<dbReference type="Proteomes" id="UP000063789">
    <property type="component" value="Chromosome"/>
</dbReference>
<dbReference type="STRING" id="1136941.ACH46_20385"/>
<evidence type="ECO:0000313" key="4">
    <source>
        <dbReference type="EMBL" id="ALG86420.1"/>
    </source>
</evidence>
<sequence>MTGIKWVANGTSGLDDFAAVPCDVADPGLGELTVRVTAAGVNPADLKHVARITDPAAFPVPIGYELAGVVTAVGPDTRAASGRVRVGDRVAAFRVHGAYATEMTIPAEKAFVLGSDVPDDQAAGLLLAGCTAAEMLTRSGARAGDTVLFHGASGAVGAIFLQLATLSDVAVVGTAGPDRQDAVEQFGGIPVVYGDGLVKRVQQAAPAPVVAALDAAGTAEATEVSLSLVDDRSRIITVADRKAAAEHGFVALSGAAPASAAYRDGVRGELLKLLATGELVVPIARTFPLDDAVEALRLVSSGGARGKVVLVP</sequence>
<dbReference type="Gene3D" id="3.40.50.720">
    <property type="entry name" value="NAD(P)-binding Rossmann-like Domain"/>
    <property type="match status" value="1"/>
</dbReference>
<organism evidence="4 5">
    <name type="scientific">Gordonia phthalatica</name>
    <dbReference type="NCBI Taxonomy" id="1136941"/>
    <lineage>
        <taxon>Bacteria</taxon>
        <taxon>Bacillati</taxon>
        <taxon>Actinomycetota</taxon>
        <taxon>Actinomycetes</taxon>
        <taxon>Mycobacteriales</taxon>
        <taxon>Gordoniaceae</taxon>
        <taxon>Gordonia</taxon>
    </lineage>
</organism>
<dbReference type="EMBL" id="CP011853">
    <property type="protein sequence ID" value="ALG86420.1"/>
    <property type="molecule type" value="Genomic_DNA"/>
</dbReference>
<keyword evidence="5" id="KW-1185">Reference proteome</keyword>
<dbReference type="KEGG" id="goq:ACH46_20385"/>
<dbReference type="InterPro" id="IPR011032">
    <property type="entry name" value="GroES-like_sf"/>
</dbReference>
<evidence type="ECO:0000313" key="5">
    <source>
        <dbReference type="Proteomes" id="UP000063789"/>
    </source>
</evidence>
<dbReference type="Pfam" id="PF13602">
    <property type="entry name" value="ADH_zinc_N_2"/>
    <property type="match status" value="1"/>
</dbReference>
<reference evidence="5" key="1">
    <citation type="submission" date="2015-06" db="EMBL/GenBank/DDBJ databases">
        <title>Complete genome sequence and metabolic analysis of phthalate degradation pathway in Gordonia sp. QH-11.</title>
        <authorList>
            <person name="Jin D."/>
            <person name="Kong X."/>
            <person name="Bai Z."/>
        </authorList>
    </citation>
    <scope>NUCLEOTIDE SEQUENCE [LARGE SCALE GENOMIC DNA]</scope>
    <source>
        <strain evidence="5">QH-11</strain>
    </source>
</reference>
<evidence type="ECO:0000256" key="1">
    <source>
        <dbReference type="ARBA" id="ARBA00022857"/>
    </source>
</evidence>
<dbReference type="Pfam" id="PF08240">
    <property type="entry name" value="ADH_N"/>
    <property type="match status" value="1"/>
</dbReference>
<reference evidence="4 5" key="2">
    <citation type="journal article" date="2017" name="Int. J. Syst. Evol. Microbiol.">
        <title>Gordonia phthalatica sp. nov., a di-n-butyl phthalate-degrading bacterium isolated from activated sludge.</title>
        <authorList>
            <person name="Jin D."/>
            <person name="Kong X."/>
            <person name="Jia M."/>
            <person name="Yu X."/>
            <person name="Wang X."/>
            <person name="Zhuang X."/>
            <person name="Deng Y."/>
            <person name="Bai Z."/>
        </authorList>
    </citation>
    <scope>NUCLEOTIDE SEQUENCE [LARGE SCALE GENOMIC DNA]</scope>
    <source>
        <strain evidence="4 5">QH-11</strain>
    </source>
</reference>
<dbReference type="SMART" id="SM00829">
    <property type="entry name" value="PKS_ER"/>
    <property type="match status" value="1"/>
</dbReference>
<evidence type="ECO:0000256" key="2">
    <source>
        <dbReference type="ARBA" id="ARBA00023002"/>
    </source>
</evidence>
<dbReference type="PANTHER" id="PTHR48106">
    <property type="entry name" value="QUINONE OXIDOREDUCTASE PIG3-RELATED"/>
    <property type="match status" value="1"/>
</dbReference>
<protein>
    <submittedName>
        <fullName evidence="4">Alcohol dehydrogenase</fullName>
    </submittedName>
</protein>
<dbReference type="GO" id="GO:0070402">
    <property type="term" value="F:NADPH binding"/>
    <property type="evidence" value="ECO:0007669"/>
    <property type="project" value="TreeGrafter"/>
</dbReference>
<evidence type="ECO:0000259" key="3">
    <source>
        <dbReference type="SMART" id="SM00829"/>
    </source>
</evidence>
<proteinExistence type="predicted"/>
<name>A0A0N9NH00_9ACTN</name>
<dbReference type="RefSeq" id="WP_062394677.1">
    <property type="nucleotide sequence ID" value="NZ_CP011853.1"/>
</dbReference>
<accession>A0A0N9NH00</accession>
<dbReference type="AlphaFoldDB" id="A0A0N9NH00"/>
<dbReference type="SUPFAM" id="SSF50129">
    <property type="entry name" value="GroES-like"/>
    <property type="match status" value="1"/>
</dbReference>
<dbReference type="OrthoDB" id="9801186at2"/>